<feature type="domain" description="tRNA-splicing endonuclease subunit Sen54 N-terminal" evidence="5">
    <location>
        <begin position="34"/>
        <end position="95"/>
    </location>
</feature>
<dbReference type="Pfam" id="PF12928">
    <property type="entry name" value="tRNA_int_end_N2"/>
    <property type="match status" value="1"/>
</dbReference>
<dbReference type="GO" id="GO:0000214">
    <property type="term" value="C:tRNA-intron endonuclease complex"/>
    <property type="evidence" value="ECO:0007669"/>
    <property type="project" value="TreeGrafter"/>
</dbReference>
<dbReference type="InterPro" id="IPR024337">
    <property type="entry name" value="tRNA_splic_suSen54"/>
</dbReference>
<evidence type="ECO:0000256" key="4">
    <source>
        <dbReference type="ARBA" id="ARBA00023180"/>
    </source>
</evidence>
<dbReference type="GO" id="GO:0006508">
    <property type="term" value="P:proteolysis"/>
    <property type="evidence" value="ECO:0007669"/>
    <property type="project" value="InterPro"/>
</dbReference>
<evidence type="ECO:0000256" key="3">
    <source>
        <dbReference type="ARBA" id="ARBA00022694"/>
    </source>
</evidence>
<accession>A0A9Q0R0U2</accession>
<dbReference type="PANTHER" id="PTHR21027:SF1">
    <property type="entry name" value="TRNA-SPLICING ENDONUCLEASE SUBUNIT SEN54"/>
    <property type="match status" value="1"/>
</dbReference>
<keyword evidence="4" id="KW-0325">Glycoprotein</keyword>
<dbReference type="InterPro" id="IPR024336">
    <property type="entry name" value="tRNA_splic_suSen54_N"/>
</dbReference>
<dbReference type="PROSITE" id="PS00560">
    <property type="entry name" value="CARBOXYPEPT_SER_HIS"/>
    <property type="match status" value="1"/>
</dbReference>
<sequence>MEVEDWATSSDGTTDLEVYLQDTDDEEIHYKSGSLPKLQFRKDKSKARWDAEMGMAEVIEKRGSLWTSMGVVRKSKAYCFIEEILYLAQIGALVLLDADDTVLSLKDLCEKVAEGKNGCHWEAFEAYRHLKSLGYIVSRHGVPWTIKSVKSFPESACLKGTMESNEIVDRISEDKLSIISLIKDLHINEVRLDFDVYLPNSKFRKSCPSDPSFILCLTRGQPPLRAEIESLEKMSNGIPLKFCRVDHGRNPRVSSPNICLNAKEKFLYCRSLLRSSTKNANGSTSINLKGIFIGNPSLHDIDDRGIESMDDSLGHFEYLWRHNLISDEDWHTVQTSCDFTVPGQNRSDACQVATILNYLRTDENIDSYNIYSPKCYQDNTTMTSGPLRTGNPCAHNDVIVYLNRPEVVEALHAKITRFDEGYPSHDGTIVSKFDKWENCRQVLLETWQDSPNSILPILKYLIEHQTRVLVFNGDLDAVVPYTGTRSSIKRLELVEHKKWHLWGNQEISGSVVVYEGNLTRATVRGAGHEVPLDQPRRAFELLQSFIEGNRLPIAKTKEDLSDLGMYFYIEGG</sequence>
<dbReference type="OrthoDB" id="408683at2759"/>
<dbReference type="Gene3D" id="3.40.50.1820">
    <property type="entry name" value="alpha/beta hydrolase"/>
    <property type="match status" value="1"/>
</dbReference>
<keyword evidence="7" id="KW-1185">Reference proteome</keyword>
<keyword evidence="3" id="KW-0819">tRNA processing</keyword>
<proteinExistence type="inferred from homology"/>
<dbReference type="InterPro" id="IPR033124">
    <property type="entry name" value="Ser_caboxypep_his_AS"/>
</dbReference>
<dbReference type="EMBL" id="JAMYWD010000002">
    <property type="protein sequence ID" value="KAJ4979228.1"/>
    <property type="molecule type" value="Genomic_DNA"/>
</dbReference>
<comment type="similarity">
    <text evidence="1">Belongs to the SEN54 family.</text>
</comment>
<dbReference type="InterPro" id="IPR029058">
    <property type="entry name" value="AB_hydrolase_fold"/>
</dbReference>
<name>A0A9Q0R0U2_9MAGN</name>
<dbReference type="GO" id="GO:0000379">
    <property type="term" value="P:tRNA-type intron splice site recognition and cleavage"/>
    <property type="evidence" value="ECO:0007669"/>
    <property type="project" value="TreeGrafter"/>
</dbReference>
<dbReference type="Proteomes" id="UP001141806">
    <property type="component" value="Unassembled WGS sequence"/>
</dbReference>
<dbReference type="GO" id="GO:0004185">
    <property type="term" value="F:serine-type carboxypeptidase activity"/>
    <property type="evidence" value="ECO:0007669"/>
    <property type="project" value="InterPro"/>
</dbReference>
<comment type="similarity">
    <text evidence="2">Belongs to the peptidase S10 family.</text>
</comment>
<dbReference type="Pfam" id="PF00450">
    <property type="entry name" value="Peptidase_S10"/>
    <property type="match status" value="1"/>
</dbReference>
<dbReference type="InterPro" id="IPR001563">
    <property type="entry name" value="Peptidase_S10"/>
</dbReference>
<dbReference type="PANTHER" id="PTHR21027">
    <property type="entry name" value="TRNA-SPLICING ENDONUCLEASE SUBUNIT SEN54"/>
    <property type="match status" value="1"/>
</dbReference>
<evidence type="ECO:0000256" key="2">
    <source>
        <dbReference type="ARBA" id="ARBA00009431"/>
    </source>
</evidence>
<dbReference type="AlphaFoldDB" id="A0A9Q0R0U2"/>
<evidence type="ECO:0000313" key="7">
    <source>
        <dbReference type="Proteomes" id="UP001141806"/>
    </source>
</evidence>
<comment type="caution">
    <text evidence="6">The sequence shown here is derived from an EMBL/GenBank/DDBJ whole genome shotgun (WGS) entry which is preliminary data.</text>
</comment>
<evidence type="ECO:0000313" key="6">
    <source>
        <dbReference type="EMBL" id="KAJ4979228.1"/>
    </source>
</evidence>
<dbReference type="SUPFAM" id="SSF53474">
    <property type="entry name" value="alpha/beta-Hydrolases"/>
    <property type="match status" value="1"/>
</dbReference>
<evidence type="ECO:0000259" key="5">
    <source>
        <dbReference type="Pfam" id="PF12928"/>
    </source>
</evidence>
<gene>
    <name evidence="6" type="ORF">NE237_010008</name>
</gene>
<evidence type="ECO:0000256" key="1">
    <source>
        <dbReference type="ARBA" id="ARBA00005736"/>
    </source>
</evidence>
<organism evidence="6 7">
    <name type="scientific">Protea cynaroides</name>
    <dbReference type="NCBI Taxonomy" id="273540"/>
    <lineage>
        <taxon>Eukaryota</taxon>
        <taxon>Viridiplantae</taxon>
        <taxon>Streptophyta</taxon>
        <taxon>Embryophyta</taxon>
        <taxon>Tracheophyta</taxon>
        <taxon>Spermatophyta</taxon>
        <taxon>Magnoliopsida</taxon>
        <taxon>Proteales</taxon>
        <taxon>Proteaceae</taxon>
        <taxon>Protea</taxon>
    </lineage>
</organism>
<reference evidence="6" key="1">
    <citation type="journal article" date="2023" name="Plant J.">
        <title>The genome of the king protea, Protea cynaroides.</title>
        <authorList>
            <person name="Chang J."/>
            <person name="Duong T.A."/>
            <person name="Schoeman C."/>
            <person name="Ma X."/>
            <person name="Roodt D."/>
            <person name="Barker N."/>
            <person name="Li Z."/>
            <person name="Van de Peer Y."/>
            <person name="Mizrachi E."/>
        </authorList>
    </citation>
    <scope>NUCLEOTIDE SEQUENCE</scope>
    <source>
        <tissue evidence="6">Young leaves</tissue>
    </source>
</reference>
<protein>
    <recommendedName>
        <fullName evidence="5">tRNA-splicing endonuclease subunit Sen54 N-terminal domain-containing protein</fullName>
    </recommendedName>
</protein>